<sequence>MSGCLEVSERASCVVVPHHAQAAGLARRRVAVELSPRLGPETLADVTAIVSELVGNAVLHARPLPDGGVRVAWQVGPQSIELRVTDGGAVELPHVRRVGPESLNGRGLSIVAALSDRWGVVRDGLGQCVWAELRHAA</sequence>
<dbReference type="Pfam" id="PF13581">
    <property type="entry name" value="HATPase_c_2"/>
    <property type="match status" value="1"/>
</dbReference>
<accession>A0A8J7GIB8</accession>
<dbReference type="EMBL" id="JADOUF010000001">
    <property type="protein sequence ID" value="MBG6139764.1"/>
    <property type="molecule type" value="Genomic_DNA"/>
</dbReference>
<proteinExistence type="predicted"/>
<dbReference type="Gene3D" id="3.30.565.10">
    <property type="entry name" value="Histidine kinase-like ATPase, C-terminal domain"/>
    <property type="match status" value="1"/>
</dbReference>
<feature type="domain" description="Histidine kinase/HSP90-like ATPase" evidence="2">
    <location>
        <begin position="26"/>
        <end position="131"/>
    </location>
</feature>
<dbReference type="PANTHER" id="PTHR35526:SF3">
    <property type="entry name" value="ANTI-SIGMA-F FACTOR RSBW"/>
    <property type="match status" value="1"/>
</dbReference>
<evidence type="ECO:0000313" key="3">
    <source>
        <dbReference type="EMBL" id="MBG6139764.1"/>
    </source>
</evidence>
<dbReference type="PANTHER" id="PTHR35526">
    <property type="entry name" value="ANTI-SIGMA-F FACTOR RSBW-RELATED"/>
    <property type="match status" value="1"/>
</dbReference>
<dbReference type="SUPFAM" id="SSF55874">
    <property type="entry name" value="ATPase domain of HSP90 chaperone/DNA topoisomerase II/histidine kinase"/>
    <property type="match status" value="1"/>
</dbReference>
<evidence type="ECO:0000313" key="4">
    <source>
        <dbReference type="Proteomes" id="UP000622552"/>
    </source>
</evidence>
<dbReference type="InterPro" id="IPR036890">
    <property type="entry name" value="HATPase_C_sf"/>
</dbReference>
<dbReference type="InterPro" id="IPR003594">
    <property type="entry name" value="HATPase_dom"/>
</dbReference>
<gene>
    <name evidence="3" type="ORF">IW245_005958</name>
</gene>
<keyword evidence="1" id="KW-0808">Transferase</keyword>
<keyword evidence="1" id="KW-0418">Kinase</keyword>
<dbReference type="AlphaFoldDB" id="A0A8J7GIB8"/>
<dbReference type="GO" id="GO:0004674">
    <property type="term" value="F:protein serine/threonine kinase activity"/>
    <property type="evidence" value="ECO:0007669"/>
    <property type="project" value="UniProtKB-KW"/>
</dbReference>
<dbReference type="RefSeq" id="WP_197006383.1">
    <property type="nucleotide sequence ID" value="NZ_BONS01000006.1"/>
</dbReference>
<organism evidence="3 4">
    <name type="scientific">Longispora fulva</name>
    <dbReference type="NCBI Taxonomy" id="619741"/>
    <lineage>
        <taxon>Bacteria</taxon>
        <taxon>Bacillati</taxon>
        <taxon>Actinomycetota</taxon>
        <taxon>Actinomycetes</taxon>
        <taxon>Micromonosporales</taxon>
        <taxon>Micromonosporaceae</taxon>
        <taxon>Longispora</taxon>
    </lineage>
</organism>
<dbReference type="Proteomes" id="UP000622552">
    <property type="component" value="Unassembled WGS sequence"/>
</dbReference>
<evidence type="ECO:0000256" key="1">
    <source>
        <dbReference type="ARBA" id="ARBA00022527"/>
    </source>
</evidence>
<evidence type="ECO:0000259" key="2">
    <source>
        <dbReference type="Pfam" id="PF13581"/>
    </source>
</evidence>
<protein>
    <submittedName>
        <fullName evidence="3">Anti-sigma regulatory factor (Ser/Thr protein kinase)</fullName>
    </submittedName>
</protein>
<reference evidence="3" key="1">
    <citation type="submission" date="2020-11" db="EMBL/GenBank/DDBJ databases">
        <title>Sequencing the genomes of 1000 actinobacteria strains.</title>
        <authorList>
            <person name="Klenk H.-P."/>
        </authorList>
    </citation>
    <scope>NUCLEOTIDE SEQUENCE</scope>
    <source>
        <strain evidence="3">DSM 45356</strain>
    </source>
</reference>
<keyword evidence="1" id="KW-0723">Serine/threonine-protein kinase</keyword>
<dbReference type="CDD" id="cd16936">
    <property type="entry name" value="HATPase_RsbW-like"/>
    <property type="match status" value="1"/>
</dbReference>
<comment type="caution">
    <text evidence="3">The sequence shown here is derived from an EMBL/GenBank/DDBJ whole genome shotgun (WGS) entry which is preliminary data.</text>
</comment>
<name>A0A8J7GIB8_9ACTN</name>
<keyword evidence="4" id="KW-1185">Reference proteome</keyword>
<dbReference type="InterPro" id="IPR050267">
    <property type="entry name" value="Anti-sigma-factor_SerPK"/>
</dbReference>